<comment type="caution">
    <text evidence="1">The sequence shown here is derived from an EMBL/GenBank/DDBJ whole genome shotgun (WGS) entry which is preliminary data.</text>
</comment>
<dbReference type="Proteomes" id="UP001491310">
    <property type="component" value="Unassembled WGS sequence"/>
</dbReference>
<protein>
    <submittedName>
        <fullName evidence="1">Uncharacterized protein</fullName>
    </submittedName>
</protein>
<evidence type="ECO:0000313" key="1">
    <source>
        <dbReference type="EMBL" id="KAK9918708.1"/>
    </source>
</evidence>
<accession>A0ABR2Z3M5</accession>
<organism evidence="1 2">
    <name type="scientific">Coccomyxa subellipsoidea</name>
    <dbReference type="NCBI Taxonomy" id="248742"/>
    <lineage>
        <taxon>Eukaryota</taxon>
        <taxon>Viridiplantae</taxon>
        <taxon>Chlorophyta</taxon>
        <taxon>core chlorophytes</taxon>
        <taxon>Trebouxiophyceae</taxon>
        <taxon>Trebouxiophyceae incertae sedis</taxon>
        <taxon>Coccomyxaceae</taxon>
        <taxon>Coccomyxa</taxon>
    </lineage>
</organism>
<gene>
    <name evidence="1" type="ORF">WJX75_006179</name>
</gene>
<dbReference type="EMBL" id="JALJOT010000001">
    <property type="protein sequence ID" value="KAK9918708.1"/>
    <property type="molecule type" value="Genomic_DNA"/>
</dbReference>
<keyword evidence="2" id="KW-1185">Reference proteome</keyword>
<proteinExistence type="predicted"/>
<evidence type="ECO:0000313" key="2">
    <source>
        <dbReference type="Proteomes" id="UP001491310"/>
    </source>
</evidence>
<name>A0ABR2Z3M5_9CHLO</name>
<sequence length="25" mass="2633">MAMACPPVEYQPALPASIIAMAKKT</sequence>
<reference evidence="1 2" key="1">
    <citation type="journal article" date="2024" name="Nat. Commun.">
        <title>Phylogenomics reveals the evolutionary origins of lichenization in chlorophyte algae.</title>
        <authorList>
            <person name="Puginier C."/>
            <person name="Libourel C."/>
            <person name="Otte J."/>
            <person name="Skaloud P."/>
            <person name="Haon M."/>
            <person name="Grisel S."/>
            <person name="Petersen M."/>
            <person name="Berrin J.G."/>
            <person name="Delaux P.M."/>
            <person name="Dal Grande F."/>
            <person name="Keller J."/>
        </authorList>
    </citation>
    <scope>NUCLEOTIDE SEQUENCE [LARGE SCALE GENOMIC DNA]</scope>
    <source>
        <strain evidence="1 2">SAG 216-7</strain>
    </source>
</reference>